<protein>
    <submittedName>
        <fullName evidence="6">Crp/Fnr family transcriptional regulator</fullName>
    </submittedName>
</protein>
<dbReference type="Proteomes" id="UP000824204">
    <property type="component" value="Unassembled WGS sequence"/>
</dbReference>
<feature type="domain" description="HTH crp-type" evidence="5">
    <location>
        <begin position="145"/>
        <end position="213"/>
    </location>
</feature>
<evidence type="ECO:0000256" key="1">
    <source>
        <dbReference type="ARBA" id="ARBA00023015"/>
    </source>
</evidence>
<name>A0A9D2AFB3_9FIRM</name>
<dbReference type="Pfam" id="PF13545">
    <property type="entry name" value="HTH_Crp_2"/>
    <property type="match status" value="1"/>
</dbReference>
<dbReference type="EMBL" id="DXFX01000053">
    <property type="protein sequence ID" value="HIX07629.1"/>
    <property type="molecule type" value="Genomic_DNA"/>
</dbReference>
<dbReference type="AlphaFoldDB" id="A0A9D2AFB3"/>
<keyword evidence="3" id="KW-0804">Transcription</keyword>
<comment type="caution">
    <text evidence="6">The sequence shown here is derived from an EMBL/GenBank/DDBJ whole genome shotgun (WGS) entry which is preliminary data.</text>
</comment>
<dbReference type="InterPro" id="IPR036390">
    <property type="entry name" value="WH_DNA-bd_sf"/>
</dbReference>
<reference evidence="6" key="1">
    <citation type="journal article" date="2021" name="PeerJ">
        <title>Extensive microbial diversity within the chicken gut microbiome revealed by metagenomics and culture.</title>
        <authorList>
            <person name="Gilroy R."/>
            <person name="Ravi A."/>
            <person name="Getino M."/>
            <person name="Pursley I."/>
            <person name="Horton D.L."/>
            <person name="Alikhan N.F."/>
            <person name="Baker D."/>
            <person name="Gharbi K."/>
            <person name="Hall N."/>
            <person name="Watson M."/>
            <person name="Adriaenssens E.M."/>
            <person name="Foster-Nyarko E."/>
            <person name="Jarju S."/>
            <person name="Secka A."/>
            <person name="Antonio M."/>
            <person name="Oren A."/>
            <person name="Chaudhuri R.R."/>
            <person name="La Ragione R."/>
            <person name="Hildebrand F."/>
            <person name="Pallen M.J."/>
        </authorList>
    </citation>
    <scope>NUCLEOTIDE SEQUENCE</scope>
    <source>
        <strain evidence="6">811</strain>
    </source>
</reference>
<evidence type="ECO:0000259" key="4">
    <source>
        <dbReference type="PROSITE" id="PS50042"/>
    </source>
</evidence>
<reference evidence="6" key="2">
    <citation type="submission" date="2021-04" db="EMBL/GenBank/DDBJ databases">
        <authorList>
            <person name="Gilroy R."/>
        </authorList>
    </citation>
    <scope>NUCLEOTIDE SEQUENCE</scope>
    <source>
        <strain evidence="6">811</strain>
    </source>
</reference>
<dbReference type="Pfam" id="PF00027">
    <property type="entry name" value="cNMP_binding"/>
    <property type="match status" value="1"/>
</dbReference>
<keyword evidence="1" id="KW-0805">Transcription regulation</keyword>
<dbReference type="PROSITE" id="PS50042">
    <property type="entry name" value="CNMP_BINDING_3"/>
    <property type="match status" value="1"/>
</dbReference>
<keyword evidence="2" id="KW-0238">DNA-binding</keyword>
<evidence type="ECO:0000256" key="3">
    <source>
        <dbReference type="ARBA" id="ARBA00023163"/>
    </source>
</evidence>
<dbReference type="InterPro" id="IPR012318">
    <property type="entry name" value="HTH_CRP"/>
</dbReference>
<dbReference type="SUPFAM" id="SSF46785">
    <property type="entry name" value="Winged helix' DNA-binding domain"/>
    <property type="match status" value="1"/>
</dbReference>
<evidence type="ECO:0000259" key="5">
    <source>
        <dbReference type="PROSITE" id="PS51063"/>
    </source>
</evidence>
<dbReference type="Gene3D" id="2.60.120.10">
    <property type="entry name" value="Jelly Rolls"/>
    <property type="match status" value="1"/>
</dbReference>
<dbReference type="InterPro" id="IPR018490">
    <property type="entry name" value="cNMP-bd_dom_sf"/>
</dbReference>
<feature type="domain" description="Cyclic nucleotide-binding" evidence="4">
    <location>
        <begin position="46"/>
        <end position="104"/>
    </location>
</feature>
<dbReference type="GO" id="GO:0006355">
    <property type="term" value="P:regulation of DNA-templated transcription"/>
    <property type="evidence" value="ECO:0007669"/>
    <property type="project" value="InterPro"/>
</dbReference>
<dbReference type="GO" id="GO:0003677">
    <property type="term" value="F:DNA binding"/>
    <property type="evidence" value="ECO:0007669"/>
    <property type="project" value="UniProtKB-KW"/>
</dbReference>
<gene>
    <name evidence="6" type="ORF">H9741_04095</name>
</gene>
<dbReference type="SUPFAM" id="SSF51206">
    <property type="entry name" value="cAMP-binding domain-like"/>
    <property type="match status" value="1"/>
</dbReference>
<proteinExistence type="predicted"/>
<sequence>MEEVTTSLFDGVTKEEYAAMMTCFKTSVKTYRKGEEVPMPAGRVGVVQRGRLSLVKTDINGVRTLFEQLGKGGVFGDALGFHWADASFFLLAEEDCDVLYIDYEHIVKRCPKACTHHSTVVSNLVRLMSEKTQALSQHLEILSRRTIREKLTAYFTMLAAQTKTSYLTLPFSQTSLADYICVDRSAMVRELKKMSEDGLIELDRRNIKLCAPLCRKTGD</sequence>
<evidence type="ECO:0000313" key="6">
    <source>
        <dbReference type="EMBL" id="HIX07629.1"/>
    </source>
</evidence>
<dbReference type="PROSITE" id="PS51063">
    <property type="entry name" value="HTH_CRP_2"/>
    <property type="match status" value="1"/>
</dbReference>
<organism evidence="6 7">
    <name type="scientific">Candidatus Borkfalkia faecipullorum</name>
    <dbReference type="NCBI Taxonomy" id="2838510"/>
    <lineage>
        <taxon>Bacteria</taxon>
        <taxon>Bacillati</taxon>
        <taxon>Bacillota</taxon>
        <taxon>Clostridia</taxon>
        <taxon>Christensenellales</taxon>
        <taxon>Christensenellaceae</taxon>
        <taxon>Candidatus Borkfalkia</taxon>
    </lineage>
</organism>
<dbReference type="InterPro" id="IPR014710">
    <property type="entry name" value="RmlC-like_jellyroll"/>
</dbReference>
<evidence type="ECO:0000256" key="2">
    <source>
        <dbReference type="ARBA" id="ARBA00023125"/>
    </source>
</evidence>
<dbReference type="CDD" id="cd00038">
    <property type="entry name" value="CAP_ED"/>
    <property type="match status" value="1"/>
</dbReference>
<accession>A0A9D2AFB3</accession>
<evidence type="ECO:0000313" key="7">
    <source>
        <dbReference type="Proteomes" id="UP000824204"/>
    </source>
</evidence>
<dbReference type="InterPro" id="IPR000595">
    <property type="entry name" value="cNMP-bd_dom"/>
</dbReference>